<proteinExistence type="predicted"/>
<dbReference type="InterPro" id="IPR013154">
    <property type="entry name" value="ADH-like_N"/>
</dbReference>
<evidence type="ECO:0000256" key="1">
    <source>
        <dbReference type="ARBA" id="ARBA00023002"/>
    </source>
</evidence>
<dbReference type="CDD" id="cd08261">
    <property type="entry name" value="Zn_ADH7"/>
    <property type="match status" value="1"/>
</dbReference>
<dbReference type="EMBL" id="BAABHC010000029">
    <property type="protein sequence ID" value="GAA4441086.1"/>
    <property type="molecule type" value="Genomic_DNA"/>
</dbReference>
<evidence type="ECO:0000313" key="4">
    <source>
        <dbReference type="EMBL" id="GAA4441086.1"/>
    </source>
</evidence>
<evidence type="ECO:0000259" key="3">
    <source>
        <dbReference type="Pfam" id="PF08240"/>
    </source>
</evidence>
<dbReference type="Pfam" id="PF08240">
    <property type="entry name" value="ADH_N"/>
    <property type="match status" value="1"/>
</dbReference>
<reference evidence="5" key="1">
    <citation type="journal article" date="2019" name="Int. J. Syst. Evol. Microbiol.">
        <title>The Global Catalogue of Microorganisms (GCM) 10K type strain sequencing project: providing services to taxonomists for standard genome sequencing and annotation.</title>
        <authorList>
            <consortium name="The Broad Institute Genomics Platform"/>
            <consortium name="The Broad Institute Genome Sequencing Center for Infectious Disease"/>
            <person name="Wu L."/>
            <person name="Ma J."/>
        </authorList>
    </citation>
    <scope>NUCLEOTIDE SEQUENCE [LARGE SCALE GENOMIC DNA]</scope>
    <source>
        <strain evidence="5">JCM 17926</strain>
    </source>
</reference>
<dbReference type="PANTHER" id="PTHR43401">
    <property type="entry name" value="L-THREONINE 3-DEHYDROGENASE"/>
    <property type="match status" value="1"/>
</dbReference>
<feature type="domain" description="Alcohol dehydrogenase-like N-terminal" evidence="3">
    <location>
        <begin position="24"/>
        <end position="128"/>
    </location>
</feature>
<dbReference type="InterPro" id="IPR011032">
    <property type="entry name" value="GroES-like_sf"/>
</dbReference>
<evidence type="ECO:0000259" key="2">
    <source>
        <dbReference type="Pfam" id="PF00107"/>
    </source>
</evidence>
<evidence type="ECO:0000313" key="5">
    <source>
        <dbReference type="Proteomes" id="UP001500552"/>
    </source>
</evidence>
<dbReference type="RefSeq" id="WP_345161512.1">
    <property type="nucleotide sequence ID" value="NZ_BAABHC010000029.1"/>
</dbReference>
<dbReference type="PANTHER" id="PTHR43401:SF3">
    <property type="entry name" value="L-GALACTONATE-5-DEHYDROGENASE"/>
    <property type="match status" value="1"/>
</dbReference>
<dbReference type="Pfam" id="PF00107">
    <property type="entry name" value="ADH_zinc_N"/>
    <property type="match status" value="1"/>
</dbReference>
<dbReference type="InterPro" id="IPR013149">
    <property type="entry name" value="ADH-like_C"/>
</dbReference>
<comment type="caution">
    <text evidence="4">The sequence shown here is derived from an EMBL/GenBank/DDBJ whole genome shotgun (WGS) entry which is preliminary data.</text>
</comment>
<accession>A0ABP8LZB1</accession>
<name>A0ABP8LZB1_9BACT</name>
<feature type="domain" description="Alcohol dehydrogenase-like C-terminal" evidence="2">
    <location>
        <begin position="169"/>
        <end position="296"/>
    </location>
</feature>
<dbReference type="InterPro" id="IPR036291">
    <property type="entry name" value="NAD(P)-bd_dom_sf"/>
</dbReference>
<dbReference type="Gene3D" id="3.40.50.720">
    <property type="entry name" value="NAD(P)-binding Rossmann-like Domain"/>
    <property type="match status" value="1"/>
</dbReference>
<keyword evidence="5" id="KW-1185">Reference proteome</keyword>
<protein>
    <submittedName>
        <fullName evidence="4">Zinc-binding alcohol dehydrogenase family protein</fullName>
    </submittedName>
</protein>
<dbReference type="Proteomes" id="UP001500552">
    <property type="component" value="Unassembled WGS sequence"/>
</dbReference>
<dbReference type="InterPro" id="IPR050129">
    <property type="entry name" value="Zn_alcohol_dh"/>
</dbReference>
<sequence>MKSLVCTTPGMLAYTEGEKPGLTKGSALIRIKRIGICGTDLHAFEGTQPYFTYPRVLGHELAGELVDFDDAPGFSKGEAVTFVPYFNCGHCVACRTGKPNCCTRLQVCGVHIDGGMAEYISVPSAALVHGAGLSYDALALVEPLAIGAHGVRRAAVKTGEFVLVVGAGPIGLGTMEFARIAGASVIAMDINEARLEFCKEKLGIPHTVYAGAPDVEAQLQRITDGDMPTVVIDATGNQRAINNAFRYMAHGARYVLIGLQKGDICFSHPEFHKREATLMSSRNATRDDFEHVIASMKKGLIDPTTYITHRVSFDDVAGEFEGWLNPESGVIKVMVQMDS</sequence>
<organism evidence="4 5">
    <name type="scientific">Pontibacter saemangeumensis</name>
    <dbReference type="NCBI Taxonomy" id="1084525"/>
    <lineage>
        <taxon>Bacteria</taxon>
        <taxon>Pseudomonadati</taxon>
        <taxon>Bacteroidota</taxon>
        <taxon>Cytophagia</taxon>
        <taxon>Cytophagales</taxon>
        <taxon>Hymenobacteraceae</taxon>
        <taxon>Pontibacter</taxon>
    </lineage>
</organism>
<keyword evidence="1" id="KW-0560">Oxidoreductase</keyword>
<dbReference type="SUPFAM" id="SSF50129">
    <property type="entry name" value="GroES-like"/>
    <property type="match status" value="1"/>
</dbReference>
<dbReference type="SUPFAM" id="SSF51735">
    <property type="entry name" value="NAD(P)-binding Rossmann-fold domains"/>
    <property type="match status" value="1"/>
</dbReference>
<dbReference type="Gene3D" id="3.90.180.10">
    <property type="entry name" value="Medium-chain alcohol dehydrogenases, catalytic domain"/>
    <property type="match status" value="1"/>
</dbReference>
<gene>
    <name evidence="4" type="ORF">GCM10023188_39160</name>
</gene>